<name>A0A9W5PVV8_BACCE</name>
<accession>A0A9W5PVV8</accession>
<dbReference type="AlphaFoldDB" id="A0A9W5PVV8"/>
<sequence>MNLYKDLQGMPLQVGEASPFMGRLIDVERVEKGVFVYIPFDMLDNAGIARGKNKVEVWGDMDGTIRFRIATRCEICGRGSRLYEIDMGFAKKQICAEDYLKLVGKYPEEAPNKEITR</sequence>
<evidence type="ECO:0000313" key="1">
    <source>
        <dbReference type="EMBL" id="EOO39052.1"/>
    </source>
</evidence>
<proteinExistence type="predicted"/>
<dbReference type="EMBL" id="AHFB01000020">
    <property type="protein sequence ID" value="EOO39052.1"/>
    <property type="molecule type" value="Genomic_DNA"/>
</dbReference>
<organism evidence="1 2">
    <name type="scientific">Bacillus cereus VD133</name>
    <dbReference type="NCBI Taxonomy" id="1053233"/>
    <lineage>
        <taxon>Bacteria</taxon>
        <taxon>Bacillati</taxon>
        <taxon>Bacillota</taxon>
        <taxon>Bacilli</taxon>
        <taxon>Bacillales</taxon>
        <taxon>Bacillaceae</taxon>
        <taxon>Bacillus</taxon>
        <taxon>Bacillus cereus group</taxon>
    </lineage>
</organism>
<dbReference type="RefSeq" id="WP_016109638.1">
    <property type="nucleotide sequence ID" value="NZ_KB976173.1"/>
</dbReference>
<protein>
    <submittedName>
        <fullName evidence="1">Uncharacterized protein</fullName>
    </submittedName>
</protein>
<comment type="caution">
    <text evidence="1">The sequence shown here is derived from an EMBL/GenBank/DDBJ whole genome shotgun (WGS) entry which is preliminary data.</text>
</comment>
<evidence type="ECO:0000313" key="2">
    <source>
        <dbReference type="Proteomes" id="UP000014018"/>
    </source>
</evidence>
<dbReference type="Proteomes" id="UP000014018">
    <property type="component" value="Unassembled WGS sequence"/>
</dbReference>
<reference evidence="1 2" key="1">
    <citation type="submission" date="2012-12" db="EMBL/GenBank/DDBJ databases">
        <title>The Genome Sequence of Bacillus cereus VD133.</title>
        <authorList>
            <consortium name="The Broad Institute Genome Sequencing Platform"/>
            <consortium name="The Broad Institute Genome Sequencing Center for Infectious Disease"/>
            <person name="Feldgarden M."/>
            <person name="Van der Auwera G.A."/>
            <person name="Mahillon J."/>
            <person name="Duprez V."/>
            <person name="Timmery S."/>
            <person name="Mattelet C."/>
            <person name="Dierick K."/>
            <person name="Sun M."/>
            <person name="Yu Z."/>
            <person name="Zhu L."/>
            <person name="Hu X."/>
            <person name="Shank E.B."/>
            <person name="Swiecicka I."/>
            <person name="Hansen B.M."/>
            <person name="Andrup L."/>
            <person name="Walker B."/>
            <person name="Young S.K."/>
            <person name="Zeng Q."/>
            <person name="Gargeya S."/>
            <person name="Fitzgerald M."/>
            <person name="Haas B."/>
            <person name="Abouelleil A."/>
            <person name="Alvarado L."/>
            <person name="Arachchi H.M."/>
            <person name="Berlin A.M."/>
            <person name="Chapman S.B."/>
            <person name="Dewar J."/>
            <person name="Goldberg J."/>
            <person name="Griggs A."/>
            <person name="Gujja S."/>
            <person name="Hansen M."/>
            <person name="Howarth C."/>
            <person name="Imamovic A."/>
            <person name="Larimer J."/>
            <person name="McCowan C."/>
            <person name="Murphy C."/>
            <person name="Neiman D."/>
            <person name="Pearson M."/>
            <person name="Priest M."/>
            <person name="Roberts A."/>
            <person name="Saif S."/>
            <person name="Shea T."/>
            <person name="Sisk P."/>
            <person name="Sykes S."/>
            <person name="Wortman J."/>
            <person name="Nusbaum C."/>
            <person name="Birren B."/>
        </authorList>
    </citation>
    <scope>NUCLEOTIDE SEQUENCE [LARGE SCALE GENOMIC DNA]</scope>
    <source>
        <strain evidence="1 2">VD133</strain>
    </source>
</reference>
<gene>
    <name evidence="1" type="ORF">IIU_00870</name>
</gene>